<dbReference type="Proteomes" id="UP000503447">
    <property type="component" value="Chromosome"/>
</dbReference>
<protein>
    <recommendedName>
        <fullName evidence="3">CBS domain-containing protein</fullName>
    </recommendedName>
</protein>
<dbReference type="PANTHER" id="PTHR43156">
    <property type="entry name" value="STAGE II SPORULATION PROTEIN E-RELATED"/>
    <property type="match status" value="1"/>
</dbReference>
<name>A0A6M5YZE2_9BACT</name>
<keyword evidence="5" id="KW-1185">Reference proteome</keyword>
<dbReference type="InterPro" id="IPR046342">
    <property type="entry name" value="CBS_dom_sf"/>
</dbReference>
<dbReference type="Pfam" id="PF00571">
    <property type="entry name" value="CBS"/>
    <property type="match status" value="2"/>
</dbReference>
<dbReference type="PANTHER" id="PTHR43156:SF2">
    <property type="entry name" value="STAGE II SPORULATION PROTEIN E"/>
    <property type="match status" value="1"/>
</dbReference>
<dbReference type="SMART" id="SM00331">
    <property type="entry name" value="PP2C_SIG"/>
    <property type="match status" value="1"/>
</dbReference>
<reference evidence="5" key="1">
    <citation type="submission" date="2020-05" db="EMBL/GenBank/DDBJ databases">
        <title>Frigoriglobus tundricola gen. nov., sp. nov., a psychrotolerant cellulolytic planctomycete of the family Gemmataceae with two divergent copies of 16S rRNA gene.</title>
        <authorList>
            <person name="Kulichevskaya I.S."/>
            <person name="Ivanova A.A."/>
            <person name="Naumoff D.G."/>
            <person name="Beletsky A.V."/>
            <person name="Rijpstra W.I.C."/>
            <person name="Sinninghe Damste J.S."/>
            <person name="Mardanov A.V."/>
            <person name="Ravin N.V."/>
            <person name="Dedysh S.N."/>
        </authorList>
    </citation>
    <scope>NUCLEOTIDE SEQUENCE [LARGE SCALE GENOMIC DNA]</scope>
    <source>
        <strain evidence="5">PL17</strain>
    </source>
</reference>
<dbReference type="EMBL" id="CP053452">
    <property type="protein sequence ID" value="QJW99238.1"/>
    <property type="molecule type" value="Genomic_DNA"/>
</dbReference>
<dbReference type="SUPFAM" id="SSF81606">
    <property type="entry name" value="PP2C-like"/>
    <property type="match status" value="1"/>
</dbReference>
<dbReference type="Pfam" id="PF07228">
    <property type="entry name" value="SpoIIE"/>
    <property type="match status" value="1"/>
</dbReference>
<feature type="domain" description="CBS" evidence="3">
    <location>
        <begin position="12"/>
        <end position="72"/>
    </location>
</feature>
<proteinExistence type="predicted"/>
<gene>
    <name evidence="4" type="ORF">FTUN_6840</name>
</gene>
<dbReference type="InterPro" id="IPR001932">
    <property type="entry name" value="PPM-type_phosphatase-like_dom"/>
</dbReference>
<keyword evidence="1" id="KW-0378">Hydrolase</keyword>
<feature type="domain" description="CBS" evidence="3">
    <location>
        <begin position="78"/>
        <end position="136"/>
    </location>
</feature>
<evidence type="ECO:0000313" key="5">
    <source>
        <dbReference type="Proteomes" id="UP000503447"/>
    </source>
</evidence>
<keyword evidence="2" id="KW-0129">CBS domain</keyword>
<evidence type="ECO:0000256" key="2">
    <source>
        <dbReference type="PROSITE-ProRule" id="PRU00703"/>
    </source>
</evidence>
<dbReference type="Gene3D" id="3.60.40.10">
    <property type="entry name" value="PPM-type phosphatase domain"/>
    <property type="match status" value="1"/>
</dbReference>
<dbReference type="AlphaFoldDB" id="A0A6M5YZE2"/>
<dbReference type="InterPro" id="IPR000644">
    <property type="entry name" value="CBS_dom"/>
</dbReference>
<sequence>MHRPLLTVRQVMQVEPVVVLPECPLRDVMGQMNRRRIGAVIVVGPSLELRGIFTERDLLLRVADADAGWRDLPVAEWMTPNPHTIAPDVGWEEAVALMTRLRVRHLPVIEANRVVGVVSTRMLMGYRTEYLNGLVEARTRDLKRAMDEVMARDSELRYNLRAAGRLQTRLLLPHEPPHWPELRWGVYYAPLDHLGGDYYDVARPDPDHLGFLIADASGHSIAAAMVAIMSRTAFTEVSGATTSPGAVLSEMNARLQGLADERFVTAFYGVLDRHTRVLTFSNAGHPYPLRLVARTGAVQPLATQGFMLGIVPDEQYREKRVQLEPGDRLCFYTDGLVEARNGMGEGYGTDRLEAAFAAHGALAAGPLAERLLADQRAFRGDQALSDDVTLVVIELCADDSNGPDAFVP</sequence>
<dbReference type="RefSeq" id="WP_227254531.1">
    <property type="nucleotide sequence ID" value="NZ_CP053452.2"/>
</dbReference>
<dbReference type="SMART" id="SM00116">
    <property type="entry name" value="CBS"/>
    <property type="match status" value="2"/>
</dbReference>
<dbReference type="SUPFAM" id="SSF54631">
    <property type="entry name" value="CBS-domain pair"/>
    <property type="match status" value="1"/>
</dbReference>
<accession>A0A6M5YZE2</accession>
<dbReference type="GO" id="GO:0016791">
    <property type="term" value="F:phosphatase activity"/>
    <property type="evidence" value="ECO:0007669"/>
    <property type="project" value="TreeGrafter"/>
</dbReference>
<evidence type="ECO:0000313" key="4">
    <source>
        <dbReference type="EMBL" id="QJW99238.1"/>
    </source>
</evidence>
<dbReference type="Gene3D" id="3.10.580.10">
    <property type="entry name" value="CBS-domain"/>
    <property type="match status" value="1"/>
</dbReference>
<evidence type="ECO:0000256" key="1">
    <source>
        <dbReference type="ARBA" id="ARBA00022801"/>
    </source>
</evidence>
<dbReference type="InterPro" id="IPR036457">
    <property type="entry name" value="PPM-type-like_dom_sf"/>
</dbReference>
<dbReference type="PROSITE" id="PS51371">
    <property type="entry name" value="CBS"/>
    <property type="match status" value="2"/>
</dbReference>
<dbReference type="KEGG" id="ftj:FTUN_6840"/>
<dbReference type="InterPro" id="IPR052016">
    <property type="entry name" value="Bact_Sigma-Reg"/>
</dbReference>
<organism evidence="4 5">
    <name type="scientific">Frigoriglobus tundricola</name>
    <dbReference type="NCBI Taxonomy" id="2774151"/>
    <lineage>
        <taxon>Bacteria</taxon>
        <taxon>Pseudomonadati</taxon>
        <taxon>Planctomycetota</taxon>
        <taxon>Planctomycetia</taxon>
        <taxon>Gemmatales</taxon>
        <taxon>Gemmataceae</taxon>
        <taxon>Frigoriglobus</taxon>
    </lineage>
</organism>
<evidence type="ECO:0000259" key="3">
    <source>
        <dbReference type="PROSITE" id="PS51371"/>
    </source>
</evidence>